<dbReference type="GO" id="GO:0009228">
    <property type="term" value="P:thiamine biosynthetic process"/>
    <property type="evidence" value="ECO:0007669"/>
    <property type="project" value="UniProtKB-KW"/>
</dbReference>
<dbReference type="EMBL" id="FOGV01000025">
    <property type="protein sequence ID" value="SES26471.1"/>
    <property type="molecule type" value="Genomic_DNA"/>
</dbReference>
<evidence type="ECO:0000256" key="2">
    <source>
        <dbReference type="ARBA" id="ARBA00022977"/>
    </source>
</evidence>
<dbReference type="AlphaFoldDB" id="A0A1H9VYB8"/>
<dbReference type="PANTHER" id="PTHR20857:SF22">
    <property type="entry name" value="THIAZOLE TAUTOMERASE"/>
    <property type="match status" value="1"/>
</dbReference>
<keyword evidence="2" id="KW-0784">Thiamine biosynthesis</keyword>
<evidence type="ECO:0000256" key="1">
    <source>
        <dbReference type="ARBA" id="ARBA00004948"/>
    </source>
</evidence>
<dbReference type="Pfam" id="PF02581">
    <property type="entry name" value="TMP-TENI"/>
    <property type="match status" value="1"/>
</dbReference>
<keyword evidence="5" id="KW-1185">Reference proteome</keyword>
<gene>
    <name evidence="4" type="ORF">SAMN05444126_12512</name>
</gene>
<dbReference type="OrthoDB" id="9815348at2"/>
<reference evidence="5" key="1">
    <citation type="submission" date="2016-10" db="EMBL/GenBank/DDBJ databases">
        <authorList>
            <person name="de Groot N.N."/>
        </authorList>
    </citation>
    <scope>NUCLEOTIDE SEQUENCE [LARGE SCALE GENOMIC DNA]</scope>
    <source>
        <strain evidence="5">10nlg</strain>
    </source>
</reference>
<evidence type="ECO:0000313" key="5">
    <source>
        <dbReference type="Proteomes" id="UP000199318"/>
    </source>
</evidence>
<dbReference type="STRING" id="1464123.SAMN05444126_12512"/>
<dbReference type="InterPro" id="IPR036206">
    <property type="entry name" value="ThiamineP_synth_sf"/>
</dbReference>
<protein>
    <submittedName>
        <fullName evidence="4">Thiazole tautomerase (Transcriptional regulator TenI)</fullName>
    </submittedName>
</protein>
<comment type="pathway">
    <text evidence="1">Cofactor biosynthesis; thiamine diphosphate biosynthesis.</text>
</comment>
<dbReference type="SUPFAM" id="SSF51391">
    <property type="entry name" value="Thiamin phosphate synthase"/>
    <property type="match status" value="1"/>
</dbReference>
<dbReference type="InterPro" id="IPR022998">
    <property type="entry name" value="ThiamineP_synth_TenI"/>
</dbReference>
<dbReference type="GO" id="GO:0004789">
    <property type="term" value="F:thiamine-phosphate diphosphorylase activity"/>
    <property type="evidence" value="ECO:0007669"/>
    <property type="project" value="TreeGrafter"/>
</dbReference>
<sequence length="211" mass="22353">MAGPEMINGMHVISDGRQSLAEWLSICRSCEEAAAVFHLREKERPAGVIAEWIEAYRTAGLPLAKLRVNDRVDAAWLAGIKQVQLPQQGLSPGTVKAGLTGMYVSVSVHSLTEALQAEREGADEVLFGHVFSTDSKRGLASRGPEQLAEIAANLSIPVVAIGGITPENIADVRDAGAAGAAVLSGITSAPDPEEAVKSYQKRWGKNNENAD</sequence>
<dbReference type="Proteomes" id="UP000199318">
    <property type="component" value="Unassembled WGS sequence"/>
</dbReference>
<name>A0A1H9VYB8_9BACI</name>
<evidence type="ECO:0000313" key="4">
    <source>
        <dbReference type="EMBL" id="SES26471.1"/>
    </source>
</evidence>
<dbReference type="PANTHER" id="PTHR20857">
    <property type="entry name" value="THIAMINE-PHOSPHATE PYROPHOSPHORYLASE"/>
    <property type="match status" value="1"/>
</dbReference>
<accession>A0A1H9VYB8</accession>
<organism evidence="4 5">
    <name type="scientific">Salisediminibacterium halotolerans</name>
    <dbReference type="NCBI Taxonomy" id="517425"/>
    <lineage>
        <taxon>Bacteria</taxon>
        <taxon>Bacillati</taxon>
        <taxon>Bacillota</taxon>
        <taxon>Bacilli</taxon>
        <taxon>Bacillales</taxon>
        <taxon>Bacillaceae</taxon>
        <taxon>Salisediminibacterium</taxon>
    </lineage>
</organism>
<proteinExistence type="predicted"/>
<feature type="domain" description="Thiamine phosphate synthase/TenI" evidence="3">
    <location>
        <begin position="28"/>
        <end position="186"/>
    </location>
</feature>
<comment type="caution">
    <text evidence="4">The sequence shown here is derived from an EMBL/GenBank/DDBJ whole genome shotgun (WGS) entry which is preliminary data.</text>
</comment>
<dbReference type="InterPro" id="IPR013785">
    <property type="entry name" value="Aldolase_TIM"/>
</dbReference>
<dbReference type="CDD" id="cd00564">
    <property type="entry name" value="TMP_TenI"/>
    <property type="match status" value="1"/>
</dbReference>
<evidence type="ECO:0000259" key="3">
    <source>
        <dbReference type="Pfam" id="PF02581"/>
    </source>
</evidence>
<dbReference type="GO" id="GO:0005737">
    <property type="term" value="C:cytoplasm"/>
    <property type="evidence" value="ECO:0007669"/>
    <property type="project" value="TreeGrafter"/>
</dbReference>
<dbReference type="Gene3D" id="3.20.20.70">
    <property type="entry name" value="Aldolase class I"/>
    <property type="match status" value="1"/>
</dbReference>